<evidence type="ECO:0000256" key="3">
    <source>
        <dbReference type="ARBA" id="ARBA00022692"/>
    </source>
</evidence>
<comment type="subcellular location">
    <subcellularLocation>
        <location evidence="1">Cell membrane</location>
        <topology evidence="1">Multi-pass membrane protein</topology>
    </subcellularLocation>
</comment>
<feature type="transmembrane region" description="Helical" evidence="6">
    <location>
        <begin position="20"/>
        <end position="43"/>
    </location>
</feature>
<protein>
    <submittedName>
        <fullName evidence="7">YihY/virulence factor BrkB family protein</fullName>
    </submittedName>
</protein>
<dbReference type="EMBL" id="DVHN01000070">
    <property type="protein sequence ID" value="HIR88519.1"/>
    <property type="molecule type" value="Genomic_DNA"/>
</dbReference>
<dbReference type="PANTHER" id="PTHR30213:SF0">
    <property type="entry name" value="UPF0761 MEMBRANE PROTEIN YIHY"/>
    <property type="match status" value="1"/>
</dbReference>
<dbReference type="PANTHER" id="PTHR30213">
    <property type="entry name" value="INNER MEMBRANE PROTEIN YHJD"/>
    <property type="match status" value="1"/>
</dbReference>
<evidence type="ECO:0000313" key="7">
    <source>
        <dbReference type="EMBL" id="HIR88519.1"/>
    </source>
</evidence>
<keyword evidence="5 6" id="KW-0472">Membrane</keyword>
<gene>
    <name evidence="7" type="ORF">IAC96_06160</name>
</gene>
<name>A0A9D1EDX5_9FIRM</name>
<feature type="transmembrane region" description="Helical" evidence="6">
    <location>
        <begin position="87"/>
        <end position="107"/>
    </location>
</feature>
<comment type="caution">
    <text evidence="7">The sequence shown here is derived from an EMBL/GenBank/DDBJ whole genome shotgun (WGS) entry which is preliminary data.</text>
</comment>
<feature type="transmembrane region" description="Helical" evidence="6">
    <location>
        <begin position="205"/>
        <end position="226"/>
    </location>
</feature>
<evidence type="ECO:0000256" key="2">
    <source>
        <dbReference type="ARBA" id="ARBA00022475"/>
    </source>
</evidence>
<dbReference type="InterPro" id="IPR017039">
    <property type="entry name" value="Virul_fac_BrkB"/>
</dbReference>
<keyword evidence="4 6" id="KW-1133">Transmembrane helix</keyword>
<sequence>MKKLFFRVTYFLNRMANANVTPYAAYATLFIIISLFPFTMLLLSTLRFLPITEASLLNMIYKVIPATLHSFAESIINDLYAKSSGTLLSLSAVTAFWSASSGVYGLFNGLNAVYGVRDRRMWIHRRFICIFYTIIFLFIIVGALFLLVFGNSLQLYLIQALPFMAEFDWMLSMIRNLLMLAVMVIFFTLIYYTFPDLISDFVEHIPGAVFASLGWILFSYFFSIYIDNFNNYSRMYGSLTGIVLAMLWLFVCMHIIFIGGMINAIIIERNVMVRLQEYDLAKELSEQKR</sequence>
<organism evidence="7 8">
    <name type="scientific">Candidatus Fimimorpha faecalis</name>
    <dbReference type="NCBI Taxonomy" id="2840824"/>
    <lineage>
        <taxon>Bacteria</taxon>
        <taxon>Bacillati</taxon>
        <taxon>Bacillota</taxon>
        <taxon>Clostridia</taxon>
        <taxon>Eubacteriales</taxon>
        <taxon>Candidatus Fimimorpha</taxon>
    </lineage>
</organism>
<evidence type="ECO:0000256" key="4">
    <source>
        <dbReference type="ARBA" id="ARBA00022989"/>
    </source>
</evidence>
<proteinExistence type="predicted"/>
<reference evidence="7" key="2">
    <citation type="journal article" date="2021" name="PeerJ">
        <title>Extensive microbial diversity within the chicken gut microbiome revealed by metagenomics and culture.</title>
        <authorList>
            <person name="Gilroy R."/>
            <person name="Ravi A."/>
            <person name="Getino M."/>
            <person name="Pursley I."/>
            <person name="Horton D.L."/>
            <person name="Alikhan N.F."/>
            <person name="Baker D."/>
            <person name="Gharbi K."/>
            <person name="Hall N."/>
            <person name="Watson M."/>
            <person name="Adriaenssens E.M."/>
            <person name="Foster-Nyarko E."/>
            <person name="Jarju S."/>
            <person name="Secka A."/>
            <person name="Antonio M."/>
            <person name="Oren A."/>
            <person name="Chaudhuri R.R."/>
            <person name="La Ragione R."/>
            <person name="Hildebrand F."/>
            <person name="Pallen M.J."/>
        </authorList>
    </citation>
    <scope>NUCLEOTIDE SEQUENCE</scope>
    <source>
        <strain evidence="7">ChiW13-3771</strain>
    </source>
</reference>
<feature type="transmembrane region" description="Helical" evidence="6">
    <location>
        <begin position="169"/>
        <end position="193"/>
    </location>
</feature>
<keyword evidence="3 6" id="KW-0812">Transmembrane</keyword>
<keyword evidence="2" id="KW-1003">Cell membrane</keyword>
<feature type="transmembrane region" description="Helical" evidence="6">
    <location>
        <begin position="238"/>
        <end position="266"/>
    </location>
</feature>
<evidence type="ECO:0000256" key="6">
    <source>
        <dbReference type="SAM" id="Phobius"/>
    </source>
</evidence>
<dbReference type="AlphaFoldDB" id="A0A9D1EDX5"/>
<reference evidence="7" key="1">
    <citation type="submission" date="2020-10" db="EMBL/GenBank/DDBJ databases">
        <authorList>
            <person name="Gilroy R."/>
        </authorList>
    </citation>
    <scope>NUCLEOTIDE SEQUENCE</scope>
    <source>
        <strain evidence="7">ChiW13-3771</strain>
    </source>
</reference>
<evidence type="ECO:0000313" key="8">
    <source>
        <dbReference type="Proteomes" id="UP000824201"/>
    </source>
</evidence>
<evidence type="ECO:0000256" key="1">
    <source>
        <dbReference type="ARBA" id="ARBA00004651"/>
    </source>
</evidence>
<dbReference type="NCBIfam" id="TIGR00765">
    <property type="entry name" value="yihY_not_rbn"/>
    <property type="match status" value="1"/>
</dbReference>
<dbReference type="Proteomes" id="UP000824201">
    <property type="component" value="Unassembled WGS sequence"/>
</dbReference>
<dbReference type="Pfam" id="PF03631">
    <property type="entry name" value="Virul_fac_BrkB"/>
    <property type="match status" value="1"/>
</dbReference>
<dbReference type="PIRSF" id="PIRSF035875">
    <property type="entry name" value="RNase_BN"/>
    <property type="match status" value="1"/>
</dbReference>
<accession>A0A9D1EDX5</accession>
<dbReference type="GO" id="GO:0005886">
    <property type="term" value="C:plasma membrane"/>
    <property type="evidence" value="ECO:0007669"/>
    <property type="project" value="UniProtKB-SubCell"/>
</dbReference>
<feature type="transmembrane region" description="Helical" evidence="6">
    <location>
        <begin position="127"/>
        <end position="149"/>
    </location>
</feature>
<evidence type="ECO:0000256" key="5">
    <source>
        <dbReference type="ARBA" id="ARBA00023136"/>
    </source>
</evidence>